<dbReference type="PANTHER" id="PTHR46015">
    <property type="entry name" value="ZGC:172121"/>
    <property type="match status" value="1"/>
</dbReference>
<evidence type="ECO:0000256" key="2">
    <source>
        <dbReference type="ARBA" id="ARBA00022679"/>
    </source>
</evidence>
<comment type="caution">
    <text evidence="8">The sequence shown here is derived from an EMBL/GenBank/DDBJ whole genome shotgun (WGS) entry which is preliminary data.</text>
</comment>
<dbReference type="GO" id="GO:0008898">
    <property type="term" value="F:S-adenosylmethionine-homocysteine S-methyltransferase activity"/>
    <property type="evidence" value="ECO:0007669"/>
    <property type="project" value="TreeGrafter"/>
</dbReference>
<dbReference type="GO" id="GO:0033528">
    <property type="term" value="P:S-methylmethionine cycle"/>
    <property type="evidence" value="ECO:0007669"/>
    <property type="project" value="TreeGrafter"/>
</dbReference>
<feature type="binding site" evidence="6">
    <location>
        <position position="298"/>
    </location>
    <ligand>
        <name>Zn(2+)</name>
        <dbReference type="ChEBI" id="CHEBI:29105"/>
    </ligand>
</feature>
<dbReference type="FunFam" id="3.20.20.330:FF:000002">
    <property type="entry name" value="Homocysteine S-methyltransferase"/>
    <property type="match status" value="1"/>
</dbReference>
<feature type="domain" description="Hcy-binding" evidence="7">
    <location>
        <begin position="4"/>
        <end position="313"/>
    </location>
</feature>
<sequence length="315" mass="35291">MKTDPIGKLLNRFNTVILDGAMATELEKQGVDTSSSLWSAQALIDHPDLIKKVHMDYFKAGADMATTNTYQANLAGFQESGWSEAQAEHFIKQAVLIARETRDEFWNNLSDSEKKKRPRPLVAGSVGPYGAYLADGSEYTGNYHLSEEAFRRFHLPRMKLLKEANADLFAFETIPNFEESRALAALLETDFPDDYAWLSFSISDDHLCDGTSLQAAVPYFNDYPQICAIGVNCASADLITPIIEIVRTLTDKPIVVYPNSGEEYDPATKTWHNPGRHNEYGVLSKQWHEEGAKLIGGCCRTCPEDIHKIYSWARA</sequence>
<dbReference type="RefSeq" id="WP_135349412.1">
    <property type="nucleotide sequence ID" value="NZ_SRJD01000019.1"/>
</dbReference>
<evidence type="ECO:0000256" key="4">
    <source>
        <dbReference type="ARBA" id="ARBA00022833"/>
    </source>
</evidence>
<feature type="binding site" evidence="6">
    <location>
        <position position="233"/>
    </location>
    <ligand>
        <name>Zn(2+)</name>
        <dbReference type="ChEBI" id="CHEBI:29105"/>
    </ligand>
</feature>
<dbReference type="InterPro" id="IPR036589">
    <property type="entry name" value="HCY_dom_sf"/>
</dbReference>
<name>A0A4Z0GM36_9BACL</name>
<evidence type="ECO:0000313" key="9">
    <source>
        <dbReference type="Proteomes" id="UP000298347"/>
    </source>
</evidence>
<keyword evidence="2 6" id="KW-0808">Transferase</keyword>
<dbReference type="Proteomes" id="UP000298347">
    <property type="component" value="Unassembled WGS sequence"/>
</dbReference>
<dbReference type="GO" id="GO:0008270">
    <property type="term" value="F:zinc ion binding"/>
    <property type="evidence" value="ECO:0007669"/>
    <property type="project" value="InterPro"/>
</dbReference>
<evidence type="ECO:0000256" key="6">
    <source>
        <dbReference type="PROSITE-ProRule" id="PRU00333"/>
    </source>
</evidence>
<dbReference type="InterPro" id="IPR051486">
    <property type="entry name" value="Hcy_S-methyltransferase"/>
</dbReference>
<reference evidence="8 9" key="1">
    <citation type="journal article" date="2015" name="Int. J. Syst. Evol. Microbiol.">
        <title>Sporolactobacillus shoreae sp. nov. and Sporolactobacillus spathodeae sp. nov., two spore-forming lactic acid bacteria isolated from tree barks in Thailand.</title>
        <authorList>
            <person name="Thamacharoensuk T."/>
            <person name="Kitahara M."/>
            <person name="Ohkuma M."/>
            <person name="Thongchul N."/>
            <person name="Tanasupawat S."/>
        </authorList>
    </citation>
    <scope>NUCLEOTIDE SEQUENCE [LARGE SCALE GENOMIC DNA]</scope>
    <source>
        <strain evidence="8 9">BK92</strain>
    </source>
</reference>
<protein>
    <recommendedName>
        <fullName evidence="5">S-methylmethionine:homocysteine methyltransferase</fullName>
    </recommendedName>
</protein>
<dbReference type="AlphaFoldDB" id="A0A4Z0GM36"/>
<dbReference type="NCBIfam" id="NF007020">
    <property type="entry name" value="PRK09485.1"/>
    <property type="match status" value="1"/>
</dbReference>
<dbReference type="EMBL" id="SRJD01000019">
    <property type="protein sequence ID" value="TGA96802.1"/>
    <property type="molecule type" value="Genomic_DNA"/>
</dbReference>
<keyword evidence="4 6" id="KW-0862">Zinc</keyword>
<dbReference type="OrthoDB" id="9803687at2"/>
<dbReference type="InterPro" id="IPR003726">
    <property type="entry name" value="HCY_dom"/>
</dbReference>
<evidence type="ECO:0000256" key="5">
    <source>
        <dbReference type="ARBA" id="ARBA00076752"/>
    </source>
</evidence>
<organism evidence="8 9">
    <name type="scientific">Sporolactobacillus shoreae</name>
    <dbReference type="NCBI Taxonomy" id="1465501"/>
    <lineage>
        <taxon>Bacteria</taxon>
        <taxon>Bacillati</taxon>
        <taxon>Bacillota</taxon>
        <taxon>Bacilli</taxon>
        <taxon>Bacillales</taxon>
        <taxon>Sporolactobacillaceae</taxon>
        <taxon>Sporolactobacillus</taxon>
    </lineage>
</organism>
<comment type="cofactor">
    <cofactor evidence="6">
        <name>Zn(2+)</name>
        <dbReference type="ChEBI" id="CHEBI:29105"/>
    </cofactor>
</comment>
<dbReference type="PANTHER" id="PTHR46015:SF1">
    <property type="entry name" value="HOMOCYSTEINE S-METHYLTRANSFERASE-LIKE ISOFORM 1"/>
    <property type="match status" value="1"/>
</dbReference>
<feature type="binding site" evidence="6">
    <location>
        <position position="299"/>
    </location>
    <ligand>
        <name>Zn(2+)</name>
        <dbReference type="ChEBI" id="CHEBI:29105"/>
    </ligand>
</feature>
<keyword evidence="3 6" id="KW-0479">Metal-binding</keyword>
<dbReference type="GO" id="GO:0009086">
    <property type="term" value="P:methionine biosynthetic process"/>
    <property type="evidence" value="ECO:0007669"/>
    <property type="project" value="InterPro"/>
</dbReference>
<dbReference type="Gene3D" id="3.20.20.330">
    <property type="entry name" value="Homocysteine-binding-like domain"/>
    <property type="match status" value="1"/>
</dbReference>
<keyword evidence="9" id="KW-1185">Reference proteome</keyword>
<dbReference type="Pfam" id="PF02574">
    <property type="entry name" value="S-methyl_trans"/>
    <property type="match status" value="1"/>
</dbReference>
<evidence type="ECO:0000256" key="3">
    <source>
        <dbReference type="ARBA" id="ARBA00022723"/>
    </source>
</evidence>
<proteinExistence type="predicted"/>
<evidence type="ECO:0000256" key="1">
    <source>
        <dbReference type="ARBA" id="ARBA00022603"/>
    </source>
</evidence>
<dbReference type="GO" id="GO:0032259">
    <property type="term" value="P:methylation"/>
    <property type="evidence" value="ECO:0007669"/>
    <property type="project" value="UniProtKB-KW"/>
</dbReference>
<evidence type="ECO:0000259" key="7">
    <source>
        <dbReference type="PROSITE" id="PS50970"/>
    </source>
</evidence>
<dbReference type="PROSITE" id="PS50970">
    <property type="entry name" value="HCY"/>
    <property type="match status" value="1"/>
</dbReference>
<accession>A0A4Z0GM36</accession>
<dbReference type="SUPFAM" id="SSF82282">
    <property type="entry name" value="Homocysteine S-methyltransferase"/>
    <property type="match status" value="1"/>
</dbReference>
<evidence type="ECO:0000313" key="8">
    <source>
        <dbReference type="EMBL" id="TGA96802.1"/>
    </source>
</evidence>
<gene>
    <name evidence="8" type="primary">mmuM</name>
    <name evidence="8" type="ORF">E4665_13950</name>
</gene>
<keyword evidence="1 6" id="KW-0489">Methyltransferase</keyword>